<dbReference type="RefSeq" id="WP_092671364.1">
    <property type="nucleotide sequence ID" value="NZ_FOGC01000001.1"/>
</dbReference>
<feature type="domain" description="UvrD-like helicase C-terminal" evidence="7">
    <location>
        <begin position="558"/>
        <end position="608"/>
    </location>
</feature>
<dbReference type="GO" id="GO:0005829">
    <property type="term" value="C:cytosol"/>
    <property type="evidence" value="ECO:0007669"/>
    <property type="project" value="TreeGrafter"/>
</dbReference>
<evidence type="ECO:0000256" key="5">
    <source>
        <dbReference type="ARBA" id="ARBA00034923"/>
    </source>
</evidence>
<dbReference type="Pfam" id="PF13538">
    <property type="entry name" value="UvrD_C_2"/>
    <property type="match status" value="1"/>
</dbReference>
<dbReference type="GO" id="GO:0005524">
    <property type="term" value="F:ATP binding"/>
    <property type="evidence" value="ECO:0007669"/>
    <property type="project" value="UniProtKB-KW"/>
</dbReference>
<reference evidence="9" key="1">
    <citation type="submission" date="2016-10" db="EMBL/GenBank/DDBJ databases">
        <authorList>
            <person name="Varghese N."/>
            <person name="Submissions S."/>
        </authorList>
    </citation>
    <scope>NUCLEOTIDE SEQUENCE [LARGE SCALE GENOMIC DNA]</scope>
    <source>
        <strain evidence="9">8N4</strain>
    </source>
</reference>
<dbReference type="Gene3D" id="3.40.50.300">
    <property type="entry name" value="P-loop containing nucleotide triphosphate hydrolases"/>
    <property type="match status" value="2"/>
</dbReference>
<evidence type="ECO:0000259" key="6">
    <source>
        <dbReference type="Pfam" id="PF00580"/>
    </source>
</evidence>
<evidence type="ECO:0000259" key="7">
    <source>
        <dbReference type="Pfam" id="PF13538"/>
    </source>
</evidence>
<evidence type="ECO:0000256" key="3">
    <source>
        <dbReference type="ARBA" id="ARBA00022806"/>
    </source>
</evidence>
<dbReference type="GO" id="GO:0016787">
    <property type="term" value="F:hydrolase activity"/>
    <property type="evidence" value="ECO:0007669"/>
    <property type="project" value="UniProtKB-KW"/>
</dbReference>
<dbReference type="PANTHER" id="PTHR11070:SF2">
    <property type="entry name" value="ATP-DEPENDENT DNA HELICASE SRS2"/>
    <property type="match status" value="1"/>
</dbReference>
<keyword evidence="9" id="KW-1185">Reference proteome</keyword>
<evidence type="ECO:0000313" key="9">
    <source>
        <dbReference type="Proteomes" id="UP000242515"/>
    </source>
</evidence>
<dbReference type="GO" id="GO:0033202">
    <property type="term" value="C:DNA helicase complex"/>
    <property type="evidence" value="ECO:0007669"/>
    <property type="project" value="TreeGrafter"/>
</dbReference>
<keyword evidence="1" id="KW-0547">Nucleotide-binding</keyword>
<dbReference type="AlphaFoldDB" id="A0A1H9D7E2"/>
<dbReference type="InterPro" id="IPR027417">
    <property type="entry name" value="P-loop_NTPase"/>
</dbReference>
<keyword evidence="4" id="KW-0067">ATP-binding</keyword>
<gene>
    <name evidence="8" type="ORF">SAMN05216522_101173</name>
</gene>
<dbReference type="SUPFAM" id="SSF52540">
    <property type="entry name" value="P-loop containing nucleoside triphosphate hydrolases"/>
    <property type="match status" value="1"/>
</dbReference>
<organism evidence="8 9">
    <name type="scientific">Rosenbergiella nectarea</name>
    <dbReference type="NCBI Taxonomy" id="988801"/>
    <lineage>
        <taxon>Bacteria</taxon>
        <taxon>Pseudomonadati</taxon>
        <taxon>Pseudomonadota</taxon>
        <taxon>Gammaproteobacteria</taxon>
        <taxon>Enterobacterales</taxon>
        <taxon>Erwiniaceae</taxon>
        <taxon>Rosenbergiella</taxon>
    </lineage>
</organism>
<evidence type="ECO:0000313" key="8">
    <source>
        <dbReference type="EMBL" id="SEQ09412.1"/>
    </source>
</evidence>
<evidence type="ECO:0000256" key="2">
    <source>
        <dbReference type="ARBA" id="ARBA00022801"/>
    </source>
</evidence>
<dbReference type="EMBL" id="FOGC01000001">
    <property type="protein sequence ID" value="SEQ09412.1"/>
    <property type="molecule type" value="Genomic_DNA"/>
</dbReference>
<dbReference type="InterPro" id="IPR027785">
    <property type="entry name" value="UvrD-like_helicase_C"/>
</dbReference>
<dbReference type="GO" id="GO:0043138">
    <property type="term" value="F:3'-5' DNA helicase activity"/>
    <property type="evidence" value="ECO:0007669"/>
    <property type="project" value="TreeGrafter"/>
</dbReference>
<feature type="domain" description="UvrD-like helicase ATP-binding" evidence="6">
    <location>
        <begin position="195"/>
        <end position="307"/>
    </location>
</feature>
<dbReference type="Proteomes" id="UP000242515">
    <property type="component" value="Unassembled WGS sequence"/>
</dbReference>
<proteinExistence type="predicted"/>
<keyword evidence="3 8" id="KW-0347">Helicase</keyword>
<evidence type="ECO:0000256" key="4">
    <source>
        <dbReference type="ARBA" id="ARBA00022840"/>
    </source>
</evidence>
<keyword evidence="2" id="KW-0378">Hydrolase</keyword>
<dbReference type="GO" id="GO:0003677">
    <property type="term" value="F:DNA binding"/>
    <property type="evidence" value="ECO:0007669"/>
    <property type="project" value="InterPro"/>
</dbReference>
<dbReference type="InterPro" id="IPR014016">
    <property type="entry name" value="UvrD-like_ATP-bd"/>
</dbReference>
<name>A0A1H9D7E2_9GAMM</name>
<evidence type="ECO:0000256" key="1">
    <source>
        <dbReference type="ARBA" id="ARBA00022741"/>
    </source>
</evidence>
<sequence length="698" mass="79325">MIEILGMKPRNHYLGNMIEEEISKIEGTKGYYYRGFPVISLSDSGISLDGILCSEKHGLIIFHFTEESEITDDYIESIDEIHMKFISKISEVKSLTKNRMLNLPLNSIVFCPNSSNHENIDFDEGLFLSDRAEVISEFMSSINWGDGGLLETLLSNIQSLSKLKSKKKRFYVKKNDSKGSVLKRLDSSLATLDSSQTTAVLVNIDGVQRIRGLAGSGKTIVLARKIAHIHSQNPDWKIAVTFNSRSLKEQLKFLITAFSGEDGVDWDNVEIIHAWGGTKIHGMYYKACLLHNVPFYDFGESKSLMEEGDTPFQAVCRNFLEAKKEDIPLYDFILVDEAQDFSVEFLRICYSLLKDEKRLVYAYDELQNLGDQSMPSPEQIWGKKEDGTPVVSFTSEEQDITLDICYRNPGPILTTAHALGFGIYHTPMIQMFDFEGLWTEIGYQKIDGELVEGKDVILSRTQESSPSLLSSHNSIDEMINFNKFVNKIDQSNWIAQQIIKNIKEEELLPSDIVVIHPDTMRMRKEVGYLRDLLFNNGINNSIAGITSSPDEFFSDNSVTFTSIFRAKGNEAAMVYIMDADYCNVDYELSKRRNILFTAMTRTKAWLRVCGIGQFFDGLVTEFETVRNKNFSLDFRYPTAEERDKMKVVNRDMTVHERKRVSAAKLNAQNLSNLLDGQVKIEDIPEDLRNALIRKLTGG</sequence>
<dbReference type="GO" id="GO:0000725">
    <property type="term" value="P:recombinational repair"/>
    <property type="evidence" value="ECO:0007669"/>
    <property type="project" value="TreeGrafter"/>
</dbReference>
<dbReference type="InterPro" id="IPR000212">
    <property type="entry name" value="DNA_helicase_UvrD/REP"/>
</dbReference>
<accession>A0A1H9D7E2</accession>
<dbReference type="STRING" id="988801.SAMN05216522_101173"/>
<dbReference type="Pfam" id="PF00580">
    <property type="entry name" value="UvrD-helicase"/>
    <property type="match status" value="1"/>
</dbReference>
<protein>
    <recommendedName>
        <fullName evidence="5">DNA 3'-5' helicase II</fullName>
    </recommendedName>
</protein>
<dbReference type="PANTHER" id="PTHR11070">
    <property type="entry name" value="UVRD / RECB / PCRA DNA HELICASE FAMILY MEMBER"/>
    <property type="match status" value="1"/>
</dbReference>
<dbReference type="OrthoDB" id="7066673at2"/>